<organism evidence="1">
    <name type="scientific">viral metagenome</name>
    <dbReference type="NCBI Taxonomy" id="1070528"/>
    <lineage>
        <taxon>unclassified sequences</taxon>
        <taxon>metagenomes</taxon>
        <taxon>organismal metagenomes</taxon>
    </lineage>
</organism>
<reference evidence="1" key="1">
    <citation type="submission" date="2020-03" db="EMBL/GenBank/DDBJ databases">
        <title>The deep terrestrial virosphere.</title>
        <authorList>
            <person name="Holmfeldt K."/>
            <person name="Nilsson E."/>
            <person name="Simone D."/>
            <person name="Lopez-Fernandez M."/>
            <person name="Wu X."/>
            <person name="de Brujin I."/>
            <person name="Lundin D."/>
            <person name="Andersson A."/>
            <person name="Bertilsson S."/>
            <person name="Dopson M."/>
        </authorList>
    </citation>
    <scope>NUCLEOTIDE SEQUENCE</scope>
    <source>
        <strain evidence="2">MM415A00613</strain>
        <strain evidence="1">MM415B00887</strain>
    </source>
</reference>
<name>A0A6M3IW61_9ZZZZ</name>
<protein>
    <submittedName>
        <fullName evidence="1">Uncharacterized protein</fullName>
    </submittedName>
</protein>
<sequence>MPEPKYNTIAENWAHFLMVDMSPDAPEVQRHEMKRAFYAGAASIMSLVVQAAIKETQDERLIALTKLKDELVAHVAQNTKGQSGA</sequence>
<proteinExistence type="predicted"/>
<gene>
    <name evidence="2" type="ORF">MM415A00613_0012</name>
    <name evidence="1" type="ORF">MM415B00887_0022</name>
</gene>
<dbReference type="EMBL" id="MT142443">
    <property type="protein sequence ID" value="QJA80965.1"/>
    <property type="molecule type" value="Genomic_DNA"/>
</dbReference>
<accession>A0A6M3IW61</accession>
<dbReference type="AlphaFoldDB" id="A0A6M3IW61"/>
<evidence type="ECO:0000313" key="1">
    <source>
        <dbReference type="EMBL" id="QJA61833.1"/>
    </source>
</evidence>
<evidence type="ECO:0000313" key="2">
    <source>
        <dbReference type="EMBL" id="QJA80965.1"/>
    </source>
</evidence>
<dbReference type="EMBL" id="MT141454">
    <property type="protein sequence ID" value="QJA61833.1"/>
    <property type="molecule type" value="Genomic_DNA"/>
</dbReference>